<reference evidence="3" key="1">
    <citation type="journal article" date="2020" name="Int. J. Syst. Evol. Microbiol.">
        <title>Alteromonas alba sp. nov., a marine bacterium isolated from the seawater of the West Pacific Ocean.</title>
        <authorList>
            <person name="Sun C."/>
            <person name="Wu Y.-H."/>
            <person name="Xamxidin M."/>
            <person name="Cheng H."/>
            <person name="Xu X.-W."/>
        </authorList>
    </citation>
    <scope>NUCLEOTIDE SEQUENCE [LARGE SCALE GENOMIC DNA]</scope>
    <source>
        <strain evidence="3">9a2</strain>
    </source>
</reference>
<dbReference type="RefSeq" id="WP_105932074.1">
    <property type="nucleotide sequence ID" value="NZ_PVNO01000028.1"/>
</dbReference>
<protein>
    <recommendedName>
        <fullName evidence="4">Porin domain-containing protein</fullName>
    </recommendedName>
</protein>
<name>A0ABX5CKI4_9ALTE</name>
<dbReference type="Proteomes" id="UP000239539">
    <property type="component" value="Unassembled WGS sequence"/>
</dbReference>
<feature type="chain" id="PRO_5046679702" description="Porin domain-containing protein" evidence="1">
    <location>
        <begin position="23"/>
        <end position="398"/>
    </location>
</feature>
<accession>A0ABX5CKI4</accession>
<evidence type="ECO:0000313" key="3">
    <source>
        <dbReference type="Proteomes" id="UP000239539"/>
    </source>
</evidence>
<dbReference type="EMBL" id="PVNO01000028">
    <property type="protein sequence ID" value="PRO67960.1"/>
    <property type="molecule type" value="Genomic_DNA"/>
</dbReference>
<keyword evidence="1" id="KW-0732">Signal</keyword>
<organism evidence="2 3">
    <name type="scientific">Alteromonas gracilis</name>
    <dbReference type="NCBI Taxonomy" id="1479524"/>
    <lineage>
        <taxon>Bacteria</taxon>
        <taxon>Pseudomonadati</taxon>
        <taxon>Pseudomonadota</taxon>
        <taxon>Gammaproteobacteria</taxon>
        <taxon>Alteromonadales</taxon>
        <taxon>Alteromonadaceae</taxon>
        <taxon>Alteromonas/Salinimonas group</taxon>
        <taxon>Alteromonas</taxon>
    </lineage>
</organism>
<dbReference type="SUPFAM" id="SSF56935">
    <property type="entry name" value="Porins"/>
    <property type="match status" value="1"/>
</dbReference>
<sequence>MTNFKLLIALTAAAAMVLSSQAAGETDKLELSGFARVVGGFVDTDKATYEGYDDNVSFSEKSLIAVQADYNFSSTLSASVQLLLHTDEDRESGVEWLYLTYTPTEEIQFNVGRLRTPFLKYSDVIDVGFAYPWVNAPQQLYSSYMFSQYEGANARYRANIGDFIVDFEAYYGRYEDSLVSSGIDVEVELDQLFGGVIEVNYGGLQLRTATINGPKVETTIDEIAPFLQGLRAAGFEQLAEKFEINDSARAFLLGASYDTLNWYMSGEWMKVSSDIDVLANLESFYISYGYYYDSVLFHLTYASSNQSLNTIENTIPPGISPELDELRFGVDILNSFFPTDDLDTWTLGARWDVKTNVALKAEVSLLDGKQGKTSFFDIQDETFDRNAMLYQLALEWVF</sequence>
<gene>
    <name evidence="2" type="ORF">C6Y39_15085</name>
</gene>
<evidence type="ECO:0008006" key="4">
    <source>
        <dbReference type="Google" id="ProtNLM"/>
    </source>
</evidence>
<evidence type="ECO:0000256" key="1">
    <source>
        <dbReference type="SAM" id="SignalP"/>
    </source>
</evidence>
<dbReference type="Gene3D" id="2.40.160.10">
    <property type="entry name" value="Porin"/>
    <property type="match status" value="1"/>
</dbReference>
<feature type="signal peptide" evidence="1">
    <location>
        <begin position="1"/>
        <end position="22"/>
    </location>
</feature>
<comment type="caution">
    <text evidence="2">The sequence shown here is derived from an EMBL/GenBank/DDBJ whole genome shotgun (WGS) entry which is preliminary data.</text>
</comment>
<dbReference type="InterPro" id="IPR023614">
    <property type="entry name" value="Porin_dom_sf"/>
</dbReference>
<keyword evidence="3" id="KW-1185">Reference proteome</keyword>
<proteinExistence type="predicted"/>
<evidence type="ECO:0000313" key="2">
    <source>
        <dbReference type="EMBL" id="PRO67960.1"/>
    </source>
</evidence>